<comment type="caution">
    <text evidence="1">The sequence shown here is derived from an EMBL/GenBank/DDBJ whole genome shotgun (WGS) entry which is preliminary data.</text>
</comment>
<sequence>MANKRLTVLEIAVFPNNVFSHAMSGCESQYDTIVRNSNGEIIECLLRRWFRPTYTETKVRLLKNELKVNKLFRKANGVNLLQIGSELDNSFGRKDFDHSVKITYQRCKTLLGLIDVSAKYVFICSLCPFRSFCQKNMPIMTFESYE</sequence>
<proteinExistence type="predicted"/>
<dbReference type="PROSITE" id="PS51257">
    <property type="entry name" value="PROKAR_LIPOPROTEIN"/>
    <property type="match status" value="1"/>
</dbReference>
<keyword evidence="2" id="KW-1185">Reference proteome</keyword>
<gene>
    <name evidence="1" type="ORF">OUZ56_020094</name>
</gene>
<evidence type="ECO:0000313" key="1">
    <source>
        <dbReference type="EMBL" id="KAK4010973.1"/>
    </source>
</evidence>
<protein>
    <submittedName>
        <fullName evidence="1">Uncharacterized protein</fullName>
    </submittedName>
</protein>
<organism evidence="1 2">
    <name type="scientific">Daphnia magna</name>
    <dbReference type="NCBI Taxonomy" id="35525"/>
    <lineage>
        <taxon>Eukaryota</taxon>
        <taxon>Metazoa</taxon>
        <taxon>Ecdysozoa</taxon>
        <taxon>Arthropoda</taxon>
        <taxon>Crustacea</taxon>
        <taxon>Branchiopoda</taxon>
        <taxon>Diplostraca</taxon>
        <taxon>Cladocera</taxon>
        <taxon>Anomopoda</taxon>
        <taxon>Daphniidae</taxon>
        <taxon>Daphnia</taxon>
    </lineage>
</organism>
<evidence type="ECO:0000313" key="2">
    <source>
        <dbReference type="Proteomes" id="UP001234178"/>
    </source>
</evidence>
<dbReference type="EMBL" id="JAOYFB010000003">
    <property type="protein sequence ID" value="KAK4010973.1"/>
    <property type="molecule type" value="Genomic_DNA"/>
</dbReference>
<reference evidence="1 2" key="1">
    <citation type="journal article" date="2023" name="Nucleic Acids Res.">
        <title>The hologenome of Daphnia magna reveals possible DNA methylation and microbiome-mediated evolution of the host genome.</title>
        <authorList>
            <person name="Chaturvedi A."/>
            <person name="Li X."/>
            <person name="Dhandapani V."/>
            <person name="Marshall H."/>
            <person name="Kissane S."/>
            <person name="Cuenca-Cambronero M."/>
            <person name="Asole G."/>
            <person name="Calvet F."/>
            <person name="Ruiz-Romero M."/>
            <person name="Marangio P."/>
            <person name="Guigo R."/>
            <person name="Rago D."/>
            <person name="Mirbahai L."/>
            <person name="Eastwood N."/>
            <person name="Colbourne J.K."/>
            <person name="Zhou J."/>
            <person name="Mallon E."/>
            <person name="Orsini L."/>
        </authorList>
    </citation>
    <scope>NUCLEOTIDE SEQUENCE [LARGE SCALE GENOMIC DNA]</scope>
    <source>
        <strain evidence="1">LRV0_1</strain>
    </source>
</reference>
<accession>A0ABQ9ZE90</accession>
<name>A0ABQ9ZE90_9CRUS</name>
<dbReference type="Proteomes" id="UP001234178">
    <property type="component" value="Unassembled WGS sequence"/>
</dbReference>